<dbReference type="GO" id="GO:0022857">
    <property type="term" value="F:transmembrane transporter activity"/>
    <property type="evidence" value="ECO:0007669"/>
    <property type="project" value="InterPro"/>
</dbReference>
<dbReference type="GO" id="GO:0016020">
    <property type="term" value="C:membrane"/>
    <property type="evidence" value="ECO:0007669"/>
    <property type="project" value="UniProtKB-SubCell"/>
</dbReference>
<dbReference type="AlphaFoldDB" id="A0A165GB01"/>
<feature type="transmembrane region" description="Helical" evidence="4">
    <location>
        <begin position="294"/>
        <end position="314"/>
    </location>
</feature>
<feature type="transmembrane region" description="Helical" evidence="4">
    <location>
        <begin position="123"/>
        <end position="150"/>
    </location>
</feature>
<feature type="transmembrane region" description="Helical" evidence="4">
    <location>
        <begin position="99"/>
        <end position="117"/>
    </location>
</feature>
<dbReference type="InterPro" id="IPR050327">
    <property type="entry name" value="Proton-linked_MCT"/>
</dbReference>
<evidence type="ECO:0000256" key="1">
    <source>
        <dbReference type="ARBA" id="ARBA00004141"/>
    </source>
</evidence>
<comment type="subcellular location">
    <subcellularLocation>
        <location evidence="1">Membrane</location>
        <topology evidence="1">Multi-pass membrane protein</topology>
    </subcellularLocation>
</comment>
<feature type="domain" description="Major facilitator superfamily (MFS) profile" evidence="5">
    <location>
        <begin position="29"/>
        <end position="419"/>
    </location>
</feature>
<feature type="transmembrane region" description="Helical" evidence="4">
    <location>
        <begin position="157"/>
        <end position="178"/>
    </location>
</feature>
<feature type="transmembrane region" description="Helical" evidence="4">
    <location>
        <begin position="227"/>
        <end position="248"/>
    </location>
</feature>
<dbReference type="InParanoid" id="A0A165GB01"/>
<dbReference type="Proteomes" id="UP000076632">
    <property type="component" value="Unassembled WGS sequence"/>
</dbReference>
<keyword evidence="7" id="KW-1185">Reference proteome</keyword>
<feature type="transmembrane region" description="Helical" evidence="4">
    <location>
        <begin position="388"/>
        <end position="409"/>
    </location>
</feature>
<dbReference type="RefSeq" id="XP_018187521.1">
    <property type="nucleotide sequence ID" value="XM_018330250.1"/>
</dbReference>
<dbReference type="PANTHER" id="PTHR11360">
    <property type="entry name" value="MONOCARBOXYLATE TRANSPORTER"/>
    <property type="match status" value="1"/>
</dbReference>
<organism evidence="6 7">
    <name type="scientific">Xylona heveae (strain CBS 132557 / TC161)</name>
    <dbReference type="NCBI Taxonomy" id="1328760"/>
    <lineage>
        <taxon>Eukaryota</taxon>
        <taxon>Fungi</taxon>
        <taxon>Dikarya</taxon>
        <taxon>Ascomycota</taxon>
        <taxon>Pezizomycotina</taxon>
        <taxon>Xylonomycetes</taxon>
        <taxon>Xylonales</taxon>
        <taxon>Xylonaceae</taxon>
        <taxon>Xylona</taxon>
    </lineage>
</organism>
<comment type="similarity">
    <text evidence="2">Belongs to the major facilitator superfamily. Monocarboxylate porter (TC 2.A.1.13) family.</text>
</comment>
<dbReference type="PANTHER" id="PTHR11360:SF130">
    <property type="entry name" value="MAJOR FACILITATOR SUPERFAMILY (MFS) PROFILE DOMAIN-CONTAINING PROTEIN-RELATED"/>
    <property type="match status" value="1"/>
</dbReference>
<dbReference type="Pfam" id="PF07690">
    <property type="entry name" value="MFS_1"/>
    <property type="match status" value="1"/>
</dbReference>
<feature type="compositionally biased region" description="Polar residues" evidence="3">
    <location>
        <begin position="1"/>
        <end position="17"/>
    </location>
</feature>
<gene>
    <name evidence="6" type="ORF">L228DRAFT_220755</name>
</gene>
<evidence type="ECO:0000256" key="2">
    <source>
        <dbReference type="ARBA" id="ARBA00006727"/>
    </source>
</evidence>
<feature type="region of interest" description="Disordered" evidence="3">
    <location>
        <begin position="1"/>
        <end position="22"/>
    </location>
</feature>
<dbReference type="GeneID" id="28895387"/>
<feature type="transmembrane region" description="Helical" evidence="4">
    <location>
        <begin position="320"/>
        <end position="340"/>
    </location>
</feature>
<dbReference type="OMA" id="IPARPIM"/>
<dbReference type="Gene3D" id="1.20.1250.20">
    <property type="entry name" value="MFS general substrate transporter like domains"/>
    <property type="match status" value="2"/>
</dbReference>
<dbReference type="InterPro" id="IPR020846">
    <property type="entry name" value="MFS_dom"/>
</dbReference>
<dbReference type="InterPro" id="IPR036259">
    <property type="entry name" value="MFS_trans_sf"/>
</dbReference>
<feature type="transmembrane region" description="Helical" evidence="4">
    <location>
        <begin position="352"/>
        <end position="368"/>
    </location>
</feature>
<dbReference type="PROSITE" id="PS50850">
    <property type="entry name" value="MFS"/>
    <property type="match status" value="1"/>
</dbReference>
<feature type="transmembrane region" description="Helical" evidence="4">
    <location>
        <begin position="184"/>
        <end position="206"/>
    </location>
</feature>
<feature type="transmembrane region" description="Helical" evidence="4">
    <location>
        <begin position="68"/>
        <end position="87"/>
    </location>
</feature>
<sequence length="419" mass="45058">MKSERANPTSDTESQPLSPEPPPDGGLTAWLQVFAGHLINAVTWGYATGFGVFQTHYEQTLGHSPSDISWIGGVQVFLLFFISTFSGRATDAGLARHSIFSGSVLLVVGTLTTSFATKYWQVFLAQGICVGIGLGLLWLPSVTLIATYFVRWRAVAVTLSAAGTGTGSIIFPIMVQYLTPKIGFGWSVRCMALVVLVFAIIFNLLFKTRLPPRQSGPFVELSAFKEAPYSLYCIGVLLLYWVVYFAFFYVQPYAQGRFGFSDRKSVDLIVIMNAVGMPVRPLLGYVSDRWVGPLNTLIPCTALSGICLYCWLAVSTPGELYGFVIAYGVFSAAAMSLFAATVPSLTDDLSKIGTRVGMIVSIMSFGPLTGPSVGGAIIQSQGDKYVGAFVWGGTVVIAAALFLAAARIAKTGFILKTKI</sequence>
<evidence type="ECO:0000313" key="6">
    <source>
        <dbReference type="EMBL" id="KZF21966.1"/>
    </source>
</evidence>
<evidence type="ECO:0000313" key="7">
    <source>
        <dbReference type="Proteomes" id="UP000076632"/>
    </source>
</evidence>
<keyword evidence="4" id="KW-0472">Membrane</keyword>
<dbReference type="SUPFAM" id="SSF103473">
    <property type="entry name" value="MFS general substrate transporter"/>
    <property type="match status" value="1"/>
</dbReference>
<accession>A0A165GB01</accession>
<protein>
    <submittedName>
        <fullName evidence="6">Putative monocarboxylate permease</fullName>
    </submittedName>
</protein>
<evidence type="ECO:0000259" key="5">
    <source>
        <dbReference type="PROSITE" id="PS50850"/>
    </source>
</evidence>
<dbReference type="OrthoDB" id="6499973at2759"/>
<dbReference type="InterPro" id="IPR011701">
    <property type="entry name" value="MFS"/>
</dbReference>
<keyword evidence="4" id="KW-0812">Transmembrane</keyword>
<evidence type="ECO:0000256" key="4">
    <source>
        <dbReference type="SAM" id="Phobius"/>
    </source>
</evidence>
<keyword evidence="4" id="KW-1133">Transmembrane helix</keyword>
<proteinExistence type="inferred from homology"/>
<name>A0A165GB01_XYLHT</name>
<evidence type="ECO:0000256" key="3">
    <source>
        <dbReference type="SAM" id="MobiDB-lite"/>
    </source>
</evidence>
<reference evidence="6 7" key="1">
    <citation type="journal article" date="2016" name="Fungal Biol.">
        <title>The genome of Xylona heveae provides a window into fungal endophytism.</title>
        <authorList>
            <person name="Gazis R."/>
            <person name="Kuo A."/>
            <person name="Riley R."/>
            <person name="LaButti K."/>
            <person name="Lipzen A."/>
            <person name="Lin J."/>
            <person name="Amirebrahimi M."/>
            <person name="Hesse C.N."/>
            <person name="Spatafora J.W."/>
            <person name="Henrissat B."/>
            <person name="Hainaut M."/>
            <person name="Grigoriev I.V."/>
            <person name="Hibbett D.S."/>
        </authorList>
    </citation>
    <scope>NUCLEOTIDE SEQUENCE [LARGE SCALE GENOMIC DNA]</scope>
    <source>
        <strain evidence="6 7">TC161</strain>
    </source>
</reference>
<dbReference type="EMBL" id="KV407459">
    <property type="protein sequence ID" value="KZF21966.1"/>
    <property type="molecule type" value="Genomic_DNA"/>
</dbReference>